<name>A0A212KFF0_9BACT</name>
<reference evidence="1" key="1">
    <citation type="submission" date="2016-04" db="EMBL/GenBank/DDBJ databases">
        <authorList>
            <person name="Evans L.H."/>
            <person name="Alamgir A."/>
            <person name="Owens N."/>
            <person name="Weber N.D."/>
            <person name="Virtaneva K."/>
            <person name="Barbian K."/>
            <person name="Babar A."/>
            <person name="Rosenke K."/>
        </authorList>
    </citation>
    <scope>NUCLEOTIDE SEQUENCE</scope>
    <source>
        <strain evidence="1">86-2</strain>
    </source>
</reference>
<evidence type="ECO:0008006" key="2">
    <source>
        <dbReference type="Google" id="ProtNLM"/>
    </source>
</evidence>
<dbReference type="AlphaFoldDB" id="A0A212KFF0"/>
<proteinExistence type="predicted"/>
<evidence type="ECO:0000313" key="1">
    <source>
        <dbReference type="EMBL" id="SBW10460.1"/>
    </source>
</evidence>
<dbReference type="EMBL" id="FLUL01000002">
    <property type="protein sequence ID" value="SBW10460.1"/>
    <property type="molecule type" value="Genomic_DNA"/>
</dbReference>
<sequence>MENFSFRIRKETFLVLDNAAVHRAKCILERIPFWQNRGLYLFYLPI</sequence>
<organism evidence="1">
    <name type="scientific">uncultured Dysgonomonas sp</name>
    <dbReference type="NCBI Taxonomy" id="206096"/>
    <lineage>
        <taxon>Bacteria</taxon>
        <taxon>Pseudomonadati</taxon>
        <taxon>Bacteroidota</taxon>
        <taxon>Bacteroidia</taxon>
        <taxon>Bacteroidales</taxon>
        <taxon>Dysgonomonadaceae</taxon>
        <taxon>Dysgonomonas</taxon>
        <taxon>environmental samples</taxon>
    </lineage>
</organism>
<accession>A0A212KFF0</accession>
<gene>
    <name evidence="1" type="ORF">KL86DYS2_20090</name>
</gene>
<protein>
    <recommendedName>
        <fullName evidence="2">Tc1-like transposase DDE domain-containing protein</fullName>
    </recommendedName>
</protein>